<evidence type="ECO:0000256" key="8">
    <source>
        <dbReference type="ARBA" id="ARBA00039149"/>
    </source>
</evidence>
<evidence type="ECO:0000256" key="2">
    <source>
        <dbReference type="ARBA" id="ARBA00022598"/>
    </source>
</evidence>
<dbReference type="EC" id="6.3.4.20" evidence="8"/>
<protein>
    <recommendedName>
        <fullName evidence="8">7-cyano-7-deazaguanine synthase</fullName>
        <ecNumber evidence="8">6.3.4.20</ecNumber>
    </recommendedName>
</protein>
<evidence type="ECO:0000256" key="5">
    <source>
        <dbReference type="ARBA" id="ARBA00022833"/>
    </source>
</evidence>
<name>X1TCI2_9ZZZZ</name>
<dbReference type="InterPro" id="IPR018317">
    <property type="entry name" value="QueC"/>
</dbReference>
<dbReference type="Pfam" id="PF06508">
    <property type="entry name" value="QueC"/>
    <property type="match status" value="1"/>
</dbReference>
<evidence type="ECO:0000313" key="10">
    <source>
        <dbReference type="EMBL" id="GAI85310.1"/>
    </source>
</evidence>
<accession>X1TCI2</accession>
<reference evidence="10" key="1">
    <citation type="journal article" date="2014" name="Front. Microbiol.">
        <title>High frequency of phylogenetically diverse reductive dehalogenase-homologous genes in deep subseafloor sedimentary metagenomes.</title>
        <authorList>
            <person name="Kawai M."/>
            <person name="Futagami T."/>
            <person name="Toyoda A."/>
            <person name="Takaki Y."/>
            <person name="Nishi S."/>
            <person name="Hori S."/>
            <person name="Arai W."/>
            <person name="Tsubouchi T."/>
            <person name="Morono Y."/>
            <person name="Uchiyama I."/>
            <person name="Ito T."/>
            <person name="Fujiyama A."/>
            <person name="Inagaki F."/>
            <person name="Takami H."/>
        </authorList>
    </citation>
    <scope>NUCLEOTIDE SEQUENCE</scope>
    <source>
        <strain evidence="10">Expedition CK06-06</strain>
    </source>
</reference>
<keyword evidence="2" id="KW-0436">Ligase</keyword>
<comment type="caution">
    <text evidence="10">The sequence shown here is derived from an EMBL/GenBank/DDBJ whole genome shotgun (WGS) entry which is preliminary data.</text>
</comment>
<dbReference type="PANTHER" id="PTHR42914">
    <property type="entry name" value="7-CYANO-7-DEAZAGUANINE SYNTHASE"/>
    <property type="match status" value="1"/>
</dbReference>
<dbReference type="EMBL" id="BARW01006010">
    <property type="protein sequence ID" value="GAI85310.1"/>
    <property type="molecule type" value="Genomic_DNA"/>
</dbReference>
<keyword evidence="5" id="KW-0862">Zinc</keyword>
<comment type="pathway">
    <text evidence="1">Purine metabolism; 7-cyano-7-deazaguanine biosynthesis.</text>
</comment>
<comment type="catalytic activity">
    <reaction evidence="9">
        <text>7-carboxy-7-carbaguanine + NH4(+) + 2 ATP = 7-cyano-7-carbaguanine + 2 AMP + 2 diphosphate + 2 H(+)</text>
        <dbReference type="Rhea" id="RHEA:27982"/>
        <dbReference type="ChEBI" id="CHEBI:15378"/>
        <dbReference type="ChEBI" id="CHEBI:28938"/>
        <dbReference type="ChEBI" id="CHEBI:30616"/>
        <dbReference type="ChEBI" id="CHEBI:33019"/>
        <dbReference type="ChEBI" id="CHEBI:45075"/>
        <dbReference type="ChEBI" id="CHEBI:61036"/>
        <dbReference type="ChEBI" id="CHEBI:456215"/>
        <dbReference type="EC" id="6.3.4.20"/>
    </reaction>
</comment>
<organism evidence="10">
    <name type="scientific">marine sediment metagenome</name>
    <dbReference type="NCBI Taxonomy" id="412755"/>
    <lineage>
        <taxon>unclassified sequences</taxon>
        <taxon>metagenomes</taxon>
        <taxon>ecological metagenomes</taxon>
    </lineage>
</organism>
<evidence type="ECO:0000256" key="6">
    <source>
        <dbReference type="ARBA" id="ARBA00022840"/>
    </source>
</evidence>
<keyword evidence="6" id="KW-0067">ATP-binding</keyword>
<keyword evidence="3" id="KW-0479">Metal-binding</keyword>
<dbReference type="SUPFAM" id="SSF52402">
    <property type="entry name" value="Adenine nucleotide alpha hydrolases-like"/>
    <property type="match status" value="1"/>
</dbReference>
<keyword evidence="4" id="KW-0547">Nucleotide-binding</keyword>
<proteinExistence type="inferred from homology"/>
<dbReference type="InterPro" id="IPR014729">
    <property type="entry name" value="Rossmann-like_a/b/a_fold"/>
</dbReference>
<dbReference type="Gene3D" id="3.40.50.620">
    <property type="entry name" value="HUPs"/>
    <property type="match status" value="1"/>
</dbReference>
<evidence type="ECO:0000256" key="3">
    <source>
        <dbReference type="ARBA" id="ARBA00022723"/>
    </source>
</evidence>
<evidence type="ECO:0000256" key="1">
    <source>
        <dbReference type="ARBA" id="ARBA00005061"/>
    </source>
</evidence>
<dbReference type="GO" id="GO:0046872">
    <property type="term" value="F:metal ion binding"/>
    <property type="evidence" value="ECO:0007669"/>
    <property type="project" value="UniProtKB-KW"/>
</dbReference>
<sequence>EDNFIIHTPLMHLTKAETVKMAIELPGCFKALAYSHTCYEGFQPPCGKCPACILRAKGFKESGYNDPLILRFK</sequence>
<gene>
    <name evidence="10" type="ORF">S12H4_12569</name>
</gene>
<feature type="non-terminal residue" evidence="10">
    <location>
        <position position="1"/>
    </location>
</feature>
<dbReference type="AlphaFoldDB" id="X1TCI2"/>
<dbReference type="PANTHER" id="PTHR42914:SF1">
    <property type="entry name" value="7-CYANO-7-DEAZAGUANINE SYNTHASE"/>
    <property type="match status" value="1"/>
</dbReference>
<dbReference type="GO" id="GO:0005524">
    <property type="term" value="F:ATP binding"/>
    <property type="evidence" value="ECO:0007669"/>
    <property type="project" value="UniProtKB-KW"/>
</dbReference>
<dbReference type="GO" id="GO:0016874">
    <property type="term" value="F:ligase activity"/>
    <property type="evidence" value="ECO:0007669"/>
    <property type="project" value="UniProtKB-KW"/>
</dbReference>
<evidence type="ECO:0000256" key="7">
    <source>
        <dbReference type="ARBA" id="ARBA00037993"/>
    </source>
</evidence>
<evidence type="ECO:0000256" key="4">
    <source>
        <dbReference type="ARBA" id="ARBA00022741"/>
    </source>
</evidence>
<evidence type="ECO:0000256" key="9">
    <source>
        <dbReference type="ARBA" id="ARBA00047890"/>
    </source>
</evidence>
<comment type="similarity">
    <text evidence="7">Belongs to the QueC family.</text>
</comment>